<organism evidence="1 2">
    <name type="scientific">Phomopsis amygdali</name>
    <name type="common">Fusicoccum amygdali</name>
    <dbReference type="NCBI Taxonomy" id="1214568"/>
    <lineage>
        <taxon>Eukaryota</taxon>
        <taxon>Fungi</taxon>
        <taxon>Dikarya</taxon>
        <taxon>Ascomycota</taxon>
        <taxon>Pezizomycotina</taxon>
        <taxon>Sordariomycetes</taxon>
        <taxon>Sordariomycetidae</taxon>
        <taxon>Diaporthales</taxon>
        <taxon>Diaporthaceae</taxon>
        <taxon>Diaporthe</taxon>
    </lineage>
</organism>
<keyword evidence="2" id="KW-1185">Reference proteome</keyword>
<dbReference type="EMBL" id="JAUJFL010000004">
    <property type="protein sequence ID" value="KAK2605280.1"/>
    <property type="molecule type" value="Genomic_DNA"/>
</dbReference>
<dbReference type="InterPro" id="IPR011009">
    <property type="entry name" value="Kinase-like_dom_sf"/>
</dbReference>
<comment type="caution">
    <text evidence="1">The sequence shown here is derived from an EMBL/GenBank/DDBJ whole genome shotgun (WGS) entry which is preliminary data.</text>
</comment>
<dbReference type="SUPFAM" id="SSF56112">
    <property type="entry name" value="Protein kinase-like (PK-like)"/>
    <property type="match status" value="1"/>
</dbReference>
<dbReference type="Proteomes" id="UP001265746">
    <property type="component" value="Unassembled WGS sequence"/>
</dbReference>
<protein>
    <submittedName>
        <fullName evidence="1">Uncharacterized protein</fullName>
    </submittedName>
</protein>
<gene>
    <name evidence="1" type="ORF">N8I77_008129</name>
</gene>
<reference evidence="1" key="1">
    <citation type="submission" date="2023-06" db="EMBL/GenBank/DDBJ databases">
        <authorList>
            <person name="Noh H."/>
        </authorList>
    </citation>
    <scope>NUCLEOTIDE SEQUENCE</scope>
    <source>
        <strain evidence="1">DUCC20226</strain>
    </source>
</reference>
<evidence type="ECO:0000313" key="2">
    <source>
        <dbReference type="Proteomes" id="UP001265746"/>
    </source>
</evidence>
<dbReference type="AlphaFoldDB" id="A0AAD9SEI1"/>
<proteinExistence type="predicted"/>
<name>A0AAD9SEI1_PHOAM</name>
<evidence type="ECO:0000313" key="1">
    <source>
        <dbReference type="EMBL" id="KAK2605280.1"/>
    </source>
</evidence>
<sequence>MEASNRVFGIQVNFNREANFVTDPTPTNIGIATPQINKFTEEDILDELSADLELYPIVPKNPSFPMDTVPRYLVGCLSLLDFLLSKGAFTVQNSSEVRIFDFGRAYWASKPRPLPGAIPRMYRPPEVSMYELSEGKIGC</sequence>
<accession>A0AAD9SEI1</accession>